<dbReference type="InterPro" id="IPR027417">
    <property type="entry name" value="P-loop_NTPase"/>
</dbReference>
<accession>A0A1W1H696</accession>
<dbReference type="InterPro" id="IPR011709">
    <property type="entry name" value="DEAD-box_helicase_OB_fold"/>
</dbReference>
<evidence type="ECO:0000313" key="7">
    <source>
        <dbReference type="EMBL" id="SLM28010.1"/>
    </source>
</evidence>
<dbReference type="SMART" id="SM00487">
    <property type="entry name" value="DEXDc"/>
    <property type="match status" value="1"/>
</dbReference>
<dbReference type="PANTHER" id="PTHR18934:SF99">
    <property type="entry name" value="ATP-DEPENDENT RNA HELICASE DHX37-RELATED"/>
    <property type="match status" value="1"/>
</dbReference>
<dbReference type="GO" id="GO:0003723">
    <property type="term" value="F:RNA binding"/>
    <property type="evidence" value="ECO:0007669"/>
    <property type="project" value="TreeGrafter"/>
</dbReference>
<feature type="domain" description="Helicase ATP-binding" evidence="5">
    <location>
        <begin position="32"/>
        <end position="195"/>
    </location>
</feature>
<dbReference type="PROSITE" id="PS51194">
    <property type="entry name" value="HELICASE_CTER"/>
    <property type="match status" value="1"/>
</dbReference>
<dbReference type="Pfam" id="PF00271">
    <property type="entry name" value="Helicase_C"/>
    <property type="match status" value="1"/>
</dbReference>
<evidence type="ECO:0000256" key="2">
    <source>
        <dbReference type="ARBA" id="ARBA00022801"/>
    </source>
</evidence>
<organism evidence="7 8">
    <name type="scientific">Desulfamplus magnetovallimortis</name>
    <dbReference type="NCBI Taxonomy" id="1246637"/>
    <lineage>
        <taxon>Bacteria</taxon>
        <taxon>Pseudomonadati</taxon>
        <taxon>Thermodesulfobacteriota</taxon>
        <taxon>Desulfobacteria</taxon>
        <taxon>Desulfobacterales</taxon>
        <taxon>Desulfobacteraceae</taxon>
        <taxon>Desulfamplus</taxon>
    </lineage>
</organism>
<dbReference type="Pfam" id="PF11898">
    <property type="entry name" value="DUF3418"/>
    <property type="match status" value="2"/>
</dbReference>
<dbReference type="Pfam" id="PF00270">
    <property type="entry name" value="DEAD"/>
    <property type="match status" value="1"/>
</dbReference>
<dbReference type="GO" id="GO:0003724">
    <property type="term" value="F:RNA helicase activity"/>
    <property type="evidence" value="ECO:0007669"/>
    <property type="project" value="InterPro"/>
</dbReference>
<reference evidence="7 8" key="1">
    <citation type="submission" date="2017-03" db="EMBL/GenBank/DDBJ databases">
        <authorList>
            <person name="Afonso C.L."/>
            <person name="Miller P.J."/>
            <person name="Scott M.A."/>
            <person name="Spackman E."/>
            <person name="Goraichik I."/>
            <person name="Dimitrov K.M."/>
            <person name="Suarez D.L."/>
            <person name="Swayne D.E."/>
        </authorList>
    </citation>
    <scope>NUCLEOTIDE SEQUENCE [LARGE SCALE GENOMIC DNA]</scope>
    <source>
        <strain evidence="7">PRJEB14757</strain>
    </source>
</reference>
<evidence type="ECO:0000313" key="8">
    <source>
        <dbReference type="Proteomes" id="UP000191931"/>
    </source>
</evidence>
<dbReference type="InterPro" id="IPR014001">
    <property type="entry name" value="Helicase_ATP-bd"/>
</dbReference>
<dbReference type="PROSITE" id="PS51192">
    <property type="entry name" value="HELICASE_ATP_BIND_1"/>
    <property type="match status" value="1"/>
</dbReference>
<keyword evidence="8" id="KW-1185">Reference proteome</keyword>
<dbReference type="Pfam" id="PF21010">
    <property type="entry name" value="HA2_C"/>
    <property type="match status" value="1"/>
</dbReference>
<dbReference type="SMART" id="SM00847">
    <property type="entry name" value="HA2"/>
    <property type="match status" value="1"/>
</dbReference>
<dbReference type="GO" id="GO:0005524">
    <property type="term" value="F:ATP binding"/>
    <property type="evidence" value="ECO:0007669"/>
    <property type="project" value="UniProtKB-KW"/>
</dbReference>
<keyword evidence="1" id="KW-0547">Nucleotide-binding</keyword>
<evidence type="ECO:0000256" key="3">
    <source>
        <dbReference type="ARBA" id="ARBA00022806"/>
    </source>
</evidence>
<dbReference type="InterPro" id="IPR007502">
    <property type="entry name" value="Helicase-assoc_dom"/>
</dbReference>
<evidence type="ECO:0000256" key="1">
    <source>
        <dbReference type="ARBA" id="ARBA00022741"/>
    </source>
</evidence>
<keyword evidence="3" id="KW-0347">Helicase</keyword>
<dbReference type="RefSeq" id="WP_245809381.1">
    <property type="nucleotide sequence ID" value="NZ_LT828546.1"/>
</dbReference>
<dbReference type="PANTHER" id="PTHR18934">
    <property type="entry name" value="ATP-DEPENDENT RNA HELICASE"/>
    <property type="match status" value="1"/>
</dbReference>
<dbReference type="InterPro" id="IPR011545">
    <property type="entry name" value="DEAD/DEAH_box_helicase_dom"/>
</dbReference>
<dbReference type="SMART" id="SM00382">
    <property type="entry name" value="AAA"/>
    <property type="match status" value="1"/>
</dbReference>
<dbReference type="FunFam" id="1.20.120.1080:FF:000005">
    <property type="entry name" value="ATP-dependent helicase HrpA"/>
    <property type="match status" value="1"/>
</dbReference>
<dbReference type="Proteomes" id="UP000191931">
    <property type="component" value="Unassembled WGS sequence"/>
</dbReference>
<name>A0A1W1H696_9BACT</name>
<dbReference type="InterPro" id="IPR003593">
    <property type="entry name" value="AAA+_ATPase"/>
</dbReference>
<protein>
    <submittedName>
        <fullName evidence="7">HrpA</fullName>
    </submittedName>
</protein>
<evidence type="ECO:0000259" key="5">
    <source>
        <dbReference type="PROSITE" id="PS51192"/>
    </source>
</evidence>
<dbReference type="NCBIfam" id="TIGR01967">
    <property type="entry name" value="DEAH_box_HrpA"/>
    <property type="match status" value="1"/>
</dbReference>
<dbReference type="Gene3D" id="1.20.120.1080">
    <property type="match status" value="1"/>
</dbReference>
<sequence length="1337" mass="150607">MKVSKRVVRQKAMPKISFIKELPITDKKDEIIDALKKHRVVIVSGETGSGKTTQIPKFCIAAGRGVKGTIGCTQPRRIAAINVASRIAEELEEPLGKSVGYKIRFDDKTASDSIIKVMTDGILLAETQRDALLREYDTIIVDEAHERSLNIDFTLGILRNLVRKRRDLTLVITSATIDTEKFSRAFDDAPIIEVSGRMYPVEVRYMPVQGSDDPEQDDQGYVEAAADAVEMIQKESRYGDILIFMPTEQDITETIEILRGRRYVGVTVLPLYARLSAGEQGRIFHRGPGRKIIVSTNVAETSLTIPGIKYVVDTGFARIPHYSPRTRTTALPVTPISRSSADQRKGRCGRVANGICIRLFDEDDYASRPLFTSPEILRSNLAEVILRMISLKLGDVASFPFIDAPSSKSVKDGFETLFELGAIKVEKRASAEKKRSSREYVLTDNGRIMAGIPVDPKLSRILIEADERGCLEEAAVIASALSISDPRQRPQDKTQQADQKHALFKDPASDFISLVNIWKAYHSAQKRLKSRSQVRKFCQEHFLSFKRLREWNDIHGQILSVLREHGVKGERRINIESGTKGLKSKEFEIGGQFYTELHKSLLCGYLGNIAHKKDKNIYHAAKGQKAMIFPGSGIFGKAGNWIVAAEYVETSQLFARTAATIDPGWLEELGRELCTFTWSSPRWEKKRGEVVASEQVSLFGLVIVPERTVSYGRVNPAEAGEIFIRKALVEGEVARPFPFMLHNQKLIAELQDIEDKTRKRDILVTDDDIYLFYRKNIDRDFFNIRTFAKYIKNRAIKEKDKNFLFMTLDDLQQKSMDDIDLEGFPDKIEMGTLAFHLEYGFEPGAEKDGVTVKIPAVAAASADPQALEWGIPGLFREKITALIKSLPKSHRVKLLPASEKADIIAKELSYNGRPLFNELSFFVRKRFGAQIPPSAWSEKSVEDHLKMRISIRDENDHEIAASRNRSVLNDFSNVTFSGEDAFEEARKRYEKENIRDWSLGEIKDSVTFKESGDVVALSDDAGASGFAADFSASGADFANAAADFSASNVDFANVSGDSGNRTAASEKRLTLFPAFTVENGVVSLRLFKNRNSAVESHMEGVRVLFTICYEKDFNALKKDIKGASRLKRYASFFGGAENLNNAMFRSVTRQLFSVDIRDRNSFEKHAGKALPELYSTGQILISWVTNLCESYEETASVLRNINLKSRKRPQLYALSEQLQKDLESLMPADFLDIYTHERIELLERYIAAIRIRVQRADVDMTRDQKKAAALSDYSDKLSAMLNELDNDSSREKADAVEKFFWMLEEYKISLFAQEIKTSIKISPARLDALYREIHLMI</sequence>
<feature type="domain" description="Helicase C-terminal" evidence="6">
    <location>
        <begin position="224"/>
        <end position="392"/>
    </location>
</feature>
<dbReference type="InterPro" id="IPR024590">
    <property type="entry name" value="HrpA_C"/>
</dbReference>
<keyword evidence="4" id="KW-0067">ATP-binding</keyword>
<dbReference type="SUPFAM" id="SSF52540">
    <property type="entry name" value="P-loop containing nucleoside triphosphate hydrolases"/>
    <property type="match status" value="1"/>
</dbReference>
<dbReference type="CDD" id="cd18791">
    <property type="entry name" value="SF2_C_RHA"/>
    <property type="match status" value="1"/>
</dbReference>
<keyword evidence="2" id="KW-0378">Hydrolase</keyword>
<gene>
    <name evidence="7" type="primary">hrpA</name>
    <name evidence="7" type="ORF">MTBBW1_1220010</name>
</gene>
<dbReference type="InterPro" id="IPR001650">
    <property type="entry name" value="Helicase_C-like"/>
</dbReference>
<dbReference type="STRING" id="1246637.MTBBW1_1220010"/>
<evidence type="ECO:0000256" key="4">
    <source>
        <dbReference type="ARBA" id="ARBA00022840"/>
    </source>
</evidence>
<dbReference type="Gene3D" id="3.40.50.300">
    <property type="entry name" value="P-loop containing nucleotide triphosphate hydrolases"/>
    <property type="match status" value="2"/>
</dbReference>
<dbReference type="GO" id="GO:0016787">
    <property type="term" value="F:hydrolase activity"/>
    <property type="evidence" value="ECO:0007669"/>
    <property type="project" value="UniProtKB-KW"/>
</dbReference>
<evidence type="ECO:0000259" key="6">
    <source>
        <dbReference type="PROSITE" id="PS51194"/>
    </source>
</evidence>
<dbReference type="Pfam" id="PF07717">
    <property type="entry name" value="OB_NTP_bind"/>
    <property type="match status" value="1"/>
</dbReference>
<dbReference type="SMART" id="SM00490">
    <property type="entry name" value="HELICc"/>
    <property type="match status" value="1"/>
</dbReference>
<proteinExistence type="predicted"/>
<dbReference type="InterPro" id="IPR010222">
    <property type="entry name" value="RNA_helicase_HrpA"/>
</dbReference>
<dbReference type="EMBL" id="FWEV01000027">
    <property type="protein sequence ID" value="SLM28010.1"/>
    <property type="molecule type" value="Genomic_DNA"/>
</dbReference>